<gene>
    <name evidence="1" type="ORF">SAMN05443665_1001156</name>
</gene>
<keyword evidence="2" id="KW-1185">Reference proteome</keyword>
<sequence length="48" mass="5022">MFPQKSSNIPQWLAGIAVAIFAINNPEKAAALVNQIIHAISTFAGSLG</sequence>
<proteinExistence type="predicted"/>
<name>A0A239C1Q0_9ACTN</name>
<dbReference type="AlphaFoldDB" id="A0A239C1Q0"/>
<dbReference type="Proteomes" id="UP000198318">
    <property type="component" value="Unassembled WGS sequence"/>
</dbReference>
<evidence type="ECO:0000313" key="2">
    <source>
        <dbReference type="Proteomes" id="UP000198318"/>
    </source>
</evidence>
<evidence type="ECO:0000313" key="1">
    <source>
        <dbReference type="EMBL" id="SNS13598.1"/>
    </source>
</evidence>
<protein>
    <submittedName>
        <fullName evidence="1">Uncharacterized protein</fullName>
    </submittedName>
</protein>
<reference evidence="1 2" key="1">
    <citation type="submission" date="2017-06" db="EMBL/GenBank/DDBJ databases">
        <authorList>
            <person name="Kim H.J."/>
            <person name="Triplett B.A."/>
        </authorList>
    </citation>
    <scope>NUCLEOTIDE SEQUENCE [LARGE SCALE GENOMIC DNA]</scope>
    <source>
        <strain evidence="1 2">DSM 44715</strain>
    </source>
</reference>
<dbReference type="EMBL" id="FZOR01000001">
    <property type="protein sequence ID" value="SNS13598.1"/>
    <property type="molecule type" value="Genomic_DNA"/>
</dbReference>
<dbReference type="RefSeq" id="WP_179271336.1">
    <property type="nucleotide sequence ID" value="NZ_FZOR01000001.1"/>
</dbReference>
<organism evidence="1 2">
    <name type="scientific">Actinomadura meyerae</name>
    <dbReference type="NCBI Taxonomy" id="240840"/>
    <lineage>
        <taxon>Bacteria</taxon>
        <taxon>Bacillati</taxon>
        <taxon>Actinomycetota</taxon>
        <taxon>Actinomycetes</taxon>
        <taxon>Streptosporangiales</taxon>
        <taxon>Thermomonosporaceae</taxon>
        <taxon>Actinomadura</taxon>
    </lineage>
</organism>
<accession>A0A239C1Q0</accession>